<keyword evidence="1" id="KW-0472">Membrane</keyword>
<reference evidence="2 3" key="1">
    <citation type="submission" date="2020-04" db="EMBL/GenBank/DDBJ databases">
        <title>Flammeovirga sp. SR4, a novel species isolated from seawater.</title>
        <authorList>
            <person name="Wang X."/>
        </authorList>
    </citation>
    <scope>NUCLEOTIDE SEQUENCE [LARGE SCALE GENOMIC DNA]</scope>
    <source>
        <strain evidence="2 3">ATCC 23126</strain>
    </source>
</reference>
<organism evidence="2 3">
    <name type="scientific">Flammeovirga aprica JL-4</name>
    <dbReference type="NCBI Taxonomy" id="694437"/>
    <lineage>
        <taxon>Bacteria</taxon>
        <taxon>Pseudomonadati</taxon>
        <taxon>Bacteroidota</taxon>
        <taxon>Cytophagia</taxon>
        <taxon>Cytophagales</taxon>
        <taxon>Flammeovirgaceae</taxon>
        <taxon>Flammeovirga</taxon>
    </lineage>
</organism>
<protein>
    <submittedName>
        <fullName evidence="2">DUF4231 domain-containing protein</fullName>
    </submittedName>
</protein>
<feature type="transmembrane region" description="Helical" evidence="1">
    <location>
        <begin position="67"/>
        <end position="86"/>
    </location>
</feature>
<sequence length="154" mass="17772">MSTTKAKYDVLFDEISAIADRASYRSQENKLKSFRIYLGIAIASALITILVAISSDVPEEYQLHAKILTLLLSGVTTVLAAWDGFYNHKQLWINYGESRNQLRAIQLKMKMMDEQQRNDDKILDAIFKEFQEVMHHGNSNWKSLRMEKAEVTKE</sequence>
<dbReference type="NCBIfam" id="NF033634">
    <property type="entry name" value="SLATT_1"/>
    <property type="match status" value="1"/>
</dbReference>
<evidence type="ECO:0000313" key="3">
    <source>
        <dbReference type="Proteomes" id="UP000576082"/>
    </source>
</evidence>
<evidence type="ECO:0000256" key="1">
    <source>
        <dbReference type="SAM" id="Phobius"/>
    </source>
</evidence>
<dbReference type="Proteomes" id="UP000576082">
    <property type="component" value="Unassembled WGS sequence"/>
</dbReference>
<keyword evidence="3" id="KW-1185">Reference proteome</keyword>
<dbReference type="InterPro" id="IPR025325">
    <property type="entry name" value="DUF4231"/>
</dbReference>
<accession>A0A7X9RY84</accession>
<keyword evidence="1" id="KW-0812">Transmembrane</keyword>
<dbReference type="Pfam" id="PF14015">
    <property type="entry name" value="DUF4231"/>
    <property type="match status" value="1"/>
</dbReference>
<evidence type="ECO:0000313" key="2">
    <source>
        <dbReference type="EMBL" id="NME70864.1"/>
    </source>
</evidence>
<proteinExistence type="predicted"/>
<name>A0A7X9RY84_9BACT</name>
<comment type="caution">
    <text evidence="2">The sequence shown here is derived from an EMBL/GenBank/DDBJ whole genome shotgun (WGS) entry which is preliminary data.</text>
</comment>
<dbReference type="RefSeq" id="WP_169659091.1">
    <property type="nucleotide sequence ID" value="NZ_JABANE010000076.1"/>
</dbReference>
<dbReference type="EMBL" id="JABANE010000076">
    <property type="protein sequence ID" value="NME70864.1"/>
    <property type="molecule type" value="Genomic_DNA"/>
</dbReference>
<gene>
    <name evidence="2" type="ORF">HHU12_23015</name>
</gene>
<keyword evidence="1" id="KW-1133">Transmembrane helix</keyword>
<dbReference type="AlphaFoldDB" id="A0A7X9RY84"/>
<feature type="transmembrane region" description="Helical" evidence="1">
    <location>
        <begin position="34"/>
        <end position="55"/>
    </location>
</feature>